<protein>
    <submittedName>
        <fullName evidence="1">DEHA2E14256p</fullName>
    </submittedName>
</protein>
<dbReference type="RefSeq" id="XP_459925.1">
    <property type="nucleotide sequence ID" value="XM_459925.1"/>
</dbReference>
<name>Q6BPE5_DEBHA</name>
<dbReference type="GeneID" id="2902827"/>
<proteinExistence type="predicted"/>
<reference evidence="1 2" key="1">
    <citation type="journal article" date="2004" name="Nature">
        <title>Genome evolution in yeasts.</title>
        <authorList>
            <consortium name="Genolevures"/>
            <person name="Dujon B."/>
            <person name="Sherman D."/>
            <person name="Fischer G."/>
            <person name="Durrens P."/>
            <person name="Casaregola S."/>
            <person name="Lafontaine I."/>
            <person name="de Montigny J."/>
            <person name="Marck C."/>
            <person name="Neuveglise C."/>
            <person name="Talla E."/>
            <person name="Goffard N."/>
            <person name="Frangeul L."/>
            <person name="Aigle M."/>
            <person name="Anthouard V."/>
            <person name="Babour A."/>
            <person name="Barbe V."/>
            <person name="Barnay S."/>
            <person name="Blanchin S."/>
            <person name="Beckerich J.M."/>
            <person name="Beyne E."/>
            <person name="Bleykasten C."/>
            <person name="Boisrame A."/>
            <person name="Boyer J."/>
            <person name="Cattolico L."/>
            <person name="Confanioleri F."/>
            <person name="de Daruvar A."/>
            <person name="Despons L."/>
            <person name="Fabre E."/>
            <person name="Fairhead C."/>
            <person name="Ferry-Dumazet H."/>
            <person name="Groppi A."/>
            <person name="Hantraye F."/>
            <person name="Hennequin C."/>
            <person name="Jauniaux N."/>
            <person name="Joyet P."/>
            <person name="Kachouri R."/>
            <person name="Kerrest A."/>
            <person name="Koszul R."/>
            <person name="Lemaire M."/>
            <person name="Lesur I."/>
            <person name="Ma L."/>
            <person name="Muller H."/>
            <person name="Nicaud J.M."/>
            <person name="Nikolski M."/>
            <person name="Oztas S."/>
            <person name="Ozier-Kalogeropoulos O."/>
            <person name="Pellenz S."/>
            <person name="Potier S."/>
            <person name="Richard G.F."/>
            <person name="Straub M.L."/>
            <person name="Suleau A."/>
            <person name="Swennene D."/>
            <person name="Tekaia F."/>
            <person name="Wesolowski-Louvel M."/>
            <person name="Westhof E."/>
            <person name="Wirth B."/>
            <person name="Zeniou-Meyer M."/>
            <person name="Zivanovic I."/>
            <person name="Bolotin-Fukuhara M."/>
            <person name="Thierry A."/>
            <person name="Bouchier C."/>
            <person name="Caudron B."/>
            <person name="Scarpelli C."/>
            <person name="Gaillardin C."/>
            <person name="Weissenbach J."/>
            <person name="Wincker P."/>
            <person name="Souciet J.L."/>
        </authorList>
    </citation>
    <scope>NUCLEOTIDE SEQUENCE [LARGE SCALE GENOMIC DNA]</scope>
    <source>
        <strain evidence="2">ATCC 36239 / CBS 767 / BCRC 21394 / JCM 1990 / NBRC 0083 / IGC 2968</strain>
    </source>
</reference>
<dbReference type="AlphaFoldDB" id="Q6BPE5"/>
<organism evidence="1 2">
    <name type="scientific">Debaryomyces hansenii (strain ATCC 36239 / CBS 767 / BCRC 21394 / JCM 1990 / NBRC 0083 / IGC 2968)</name>
    <name type="common">Yeast</name>
    <name type="synonym">Torulaspora hansenii</name>
    <dbReference type="NCBI Taxonomy" id="284592"/>
    <lineage>
        <taxon>Eukaryota</taxon>
        <taxon>Fungi</taxon>
        <taxon>Dikarya</taxon>
        <taxon>Ascomycota</taxon>
        <taxon>Saccharomycotina</taxon>
        <taxon>Pichiomycetes</taxon>
        <taxon>Debaryomycetaceae</taxon>
        <taxon>Debaryomyces</taxon>
    </lineage>
</organism>
<dbReference type="KEGG" id="dha:DEHA2E14256g"/>
<sequence>MLYGDSTWWKIDGFDFKIQENDQGQGIIVFDISGQRLNCDSLYSIVEINCQRV</sequence>
<accession>Q6BPE5</accession>
<evidence type="ECO:0000313" key="2">
    <source>
        <dbReference type="Proteomes" id="UP000000599"/>
    </source>
</evidence>
<dbReference type="InParanoid" id="Q6BPE5"/>
<keyword evidence="2" id="KW-1185">Reference proteome</keyword>
<gene>
    <name evidence="1" type="ordered locus">DEHA2E14256g</name>
</gene>
<dbReference type="HOGENOM" id="CLU_3068634_0_0_1"/>
<evidence type="ECO:0000313" key="1">
    <source>
        <dbReference type="EMBL" id="CAG88169.1"/>
    </source>
</evidence>
<dbReference type="Proteomes" id="UP000000599">
    <property type="component" value="Chromosome E"/>
</dbReference>
<dbReference type="EMBL" id="CR382137">
    <property type="protein sequence ID" value="CAG88169.1"/>
    <property type="molecule type" value="Genomic_DNA"/>
</dbReference>
<dbReference type="VEuPathDB" id="FungiDB:DEHA2E14256g"/>